<dbReference type="OrthoDB" id="9815750at2"/>
<dbReference type="STRING" id="1033734.GCA_000285535_01046"/>
<dbReference type="GO" id="GO:0000155">
    <property type="term" value="F:phosphorelay sensor kinase activity"/>
    <property type="evidence" value="ECO:0007669"/>
    <property type="project" value="InterPro"/>
</dbReference>
<dbReference type="SMART" id="SM00387">
    <property type="entry name" value="HATPase_c"/>
    <property type="match status" value="1"/>
</dbReference>
<dbReference type="Gene3D" id="3.30.565.10">
    <property type="entry name" value="Histidine kinase-like ATPase, C-terminal domain"/>
    <property type="match status" value="1"/>
</dbReference>
<keyword evidence="3" id="KW-0597">Phosphoprotein</keyword>
<feature type="transmembrane region" description="Helical" evidence="9">
    <location>
        <begin position="7"/>
        <end position="24"/>
    </location>
</feature>
<dbReference type="EMBL" id="SLUB01000010">
    <property type="protein sequence ID" value="THE13260.1"/>
    <property type="molecule type" value="Genomic_DNA"/>
</dbReference>
<keyword evidence="12" id="KW-1185">Reference proteome</keyword>
<dbReference type="InterPro" id="IPR005467">
    <property type="entry name" value="His_kinase_dom"/>
</dbReference>
<keyword evidence="9" id="KW-0812">Transmembrane</keyword>
<dbReference type="PANTHER" id="PTHR43065:SF46">
    <property type="entry name" value="C4-DICARBOXYLATE TRANSPORT SENSOR PROTEIN DCTB"/>
    <property type="match status" value="1"/>
</dbReference>
<evidence type="ECO:0000313" key="12">
    <source>
        <dbReference type="Proteomes" id="UP000306477"/>
    </source>
</evidence>
<dbReference type="CDD" id="cd00082">
    <property type="entry name" value="HisKA"/>
    <property type="match status" value="1"/>
</dbReference>
<dbReference type="RefSeq" id="WP_136379071.1">
    <property type="nucleotide sequence ID" value="NZ_SLUB01000010.1"/>
</dbReference>
<dbReference type="Pfam" id="PF02518">
    <property type="entry name" value="HATPase_c"/>
    <property type="match status" value="1"/>
</dbReference>
<dbReference type="InterPro" id="IPR004358">
    <property type="entry name" value="Sig_transdc_His_kin-like_C"/>
</dbReference>
<keyword evidence="4" id="KW-0808">Transferase</keyword>
<dbReference type="PROSITE" id="PS50109">
    <property type="entry name" value="HIS_KIN"/>
    <property type="match status" value="1"/>
</dbReference>
<organism evidence="11 12">
    <name type="scientific">Bacillus timonensis</name>
    <dbReference type="NCBI Taxonomy" id="1033734"/>
    <lineage>
        <taxon>Bacteria</taxon>
        <taxon>Bacillati</taxon>
        <taxon>Bacillota</taxon>
        <taxon>Bacilli</taxon>
        <taxon>Bacillales</taxon>
        <taxon>Bacillaceae</taxon>
        <taxon>Bacillus</taxon>
    </lineage>
</organism>
<evidence type="ECO:0000256" key="7">
    <source>
        <dbReference type="ARBA" id="ARBA00022840"/>
    </source>
</evidence>
<evidence type="ECO:0000259" key="10">
    <source>
        <dbReference type="PROSITE" id="PS50109"/>
    </source>
</evidence>
<dbReference type="InterPro" id="IPR003661">
    <property type="entry name" value="HisK_dim/P_dom"/>
</dbReference>
<comment type="catalytic activity">
    <reaction evidence="1">
        <text>ATP + protein L-histidine = ADP + protein N-phospho-L-histidine.</text>
        <dbReference type="EC" id="2.7.13.3"/>
    </reaction>
</comment>
<feature type="transmembrane region" description="Helical" evidence="9">
    <location>
        <begin position="99"/>
        <end position="117"/>
    </location>
</feature>
<feature type="transmembrane region" description="Helical" evidence="9">
    <location>
        <begin position="160"/>
        <end position="178"/>
    </location>
</feature>
<sequence>MEITKHILVNLSLLIILSFIGLIWFERKRNLTLSKWEAYIGLVILILVCFIFSYRPTPTHYFDLRLIPVLIGGLYLGIGPILCLTVIAIRGIYGINFGFYATIALYLPSAIILWRLYPWFWKQHSMKRVWVSVLVTFVLSLLTASSLLVSKPPINFYDAWFAYLVIPAIGLGIMSYLTEFFRNNILMRQTIVKSEKLHAVEQLGAAISHEIRNPLTAAMGFVQLLMANSLPRHKQKEYLLIIKEELRSAERVIQDYLTFSKPALDTVETLQIKRELQQVISILRPTANQHSVEVITSFALIGSIQGDRQKFHQCFINVMKNAIEAMPGGGQLYIETRYDRQNVSIIIRDTGIGMTKAQIDRLGEPYYSTKGSKGTGLGMMVVYGIVKAMKGTLRVTSTVGEGTEFIFQFPSALTLSEPHD</sequence>
<dbReference type="Gene3D" id="1.10.287.130">
    <property type="match status" value="1"/>
</dbReference>
<dbReference type="Pfam" id="PF00512">
    <property type="entry name" value="HisKA"/>
    <property type="match status" value="1"/>
</dbReference>
<dbReference type="Proteomes" id="UP000306477">
    <property type="component" value="Unassembled WGS sequence"/>
</dbReference>
<keyword evidence="6 11" id="KW-0418">Kinase</keyword>
<dbReference type="SMART" id="SM00388">
    <property type="entry name" value="HisKA"/>
    <property type="match status" value="1"/>
</dbReference>
<reference evidence="11 12" key="1">
    <citation type="journal article" date="2019" name="Indoor Air">
        <title>Impacts of indoor surface finishes on bacterial viability.</title>
        <authorList>
            <person name="Hu J."/>
            <person name="Maamar S.B."/>
            <person name="Glawe A.J."/>
            <person name="Gottel N."/>
            <person name="Gilbert J.A."/>
            <person name="Hartmann E.M."/>
        </authorList>
    </citation>
    <scope>NUCLEOTIDE SEQUENCE [LARGE SCALE GENOMIC DNA]</scope>
    <source>
        <strain evidence="11 12">AF060A6</strain>
    </source>
</reference>
<keyword evidence="9" id="KW-1133">Transmembrane helix</keyword>
<dbReference type="AlphaFoldDB" id="A0A4S3PU16"/>
<name>A0A4S3PU16_9BACI</name>
<keyword evidence="5" id="KW-0547">Nucleotide-binding</keyword>
<keyword evidence="9" id="KW-0472">Membrane</keyword>
<keyword evidence="7" id="KW-0067">ATP-binding</keyword>
<gene>
    <name evidence="11" type="ORF">E1I69_07915</name>
</gene>
<evidence type="ECO:0000256" key="5">
    <source>
        <dbReference type="ARBA" id="ARBA00022741"/>
    </source>
</evidence>
<comment type="caution">
    <text evidence="11">The sequence shown here is derived from an EMBL/GenBank/DDBJ whole genome shotgun (WGS) entry which is preliminary data.</text>
</comment>
<dbReference type="GO" id="GO:0005524">
    <property type="term" value="F:ATP binding"/>
    <property type="evidence" value="ECO:0007669"/>
    <property type="project" value="UniProtKB-KW"/>
</dbReference>
<dbReference type="SUPFAM" id="SSF47384">
    <property type="entry name" value="Homodimeric domain of signal transducing histidine kinase"/>
    <property type="match status" value="1"/>
</dbReference>
<evidence type="ECO:0000256" key="1">
    <source>
        <dbReference type="ARBA" id="ARBA00000085"/>
    </source>
</evidence>
<keyword evidence="8" id="KW-0902">Two-component regulatory system</keyword>
<dbReference type="PANTHER" id="PTHR43065">
    <property type="entry name" value="SENSOR HISTIDINE KINASE"/>
    <property type="match status" value="1"/>
</dbReference>
<accession>A0A4S3PU16</accession>
<evidence type="ECO:0000256" key="8">
    <source>
        <dbReference type="ARBA" id="ARBA00023012"/>
    </source>
</evidence>
<feature type="transmembrane region" description="Helical" evidence="9">
    <location>
        <begin position="129"/>
        <end position="148"/>
    </location>
</feature>
<dbReference type="PRINTS" id="PR00344">
    <property type="entry name" value="BCTRLSENSOR"/>
</dbReference>
<evidence type="ECO:0000256" key="3">
    <source>
        <dbReference type="ARBA" id="ARBA00022553"/>
    </source>
</evidence>
<feature type="domain" description="Histidine kinase" evidence="10">
    <location>
        <begin position="206"/>
        <end position="413"/>
    </location>
</feature>
<proteinExistence type="predicted"/>
<feature type="transmembrane region" description="Helical" evidence="9">
    <location>
        <begin position="66"/>
        <end position="93"/>
    </location>
</feature>
<protein>
    <recommendedName>
        <fullName evidence="2">histidine kinase</fullName>
        <ecNumber evidence="2">2.7.13.3</ecNumber>
    </recommendedName>
</protein>
<evidence type="ECO:0000256" key="6">
    <source>
        <dbReference type="ARBA" id="ARBA00022777"/>
    </source>
</evidence>
<dbReference type="InterPro" id="IPR003594">
    <property type="entry name" value="HATPase_dom"/>
</dbReference>
<dbReference type="EC" id="2.7.13.3" evidence="2"/>
<evidence type="ECO:0000256" key="2">
    <source>
        <dbReference type="ARBA" id="ARBA00012438"/>
    </source>
</evidence>
<dbReference type="InterPro" id="IPR036890">
    <property type="entry name" value="HATPase_C_sf"/>
</dbReference>
<dbReference type="InterPro" id="IPR036097">
    <property type="entry name" value="HisK_dim/P_sf"/>
</dbReference>
<evidence type="ECO:0000256" key="9">
    <source>
        <dbReference type="SAM" id="Phobius"/>
    </source>
</evidence>
<feature type="transmembrane region" description="Helical" evidence="9">
    <location>
        <begin position="36"/>
        <end position="54"/>
    </location>
</feature>
<dbReference type="SUPFAM" id="SSF55874">
    <property type="entry name" value="ATPase domain of HSP90 chaperone/DNA topoisomerase II/histidine kinase"/>
    <property type="match status" value="1"/>
</dbReference>
<evidence type="ECO:0000313" key="11">
    <source>
        <dbReference type="EMBL" id="THE13260.1"/>
    </source>
</evidence>
<evidence type="ECO:0000256" key="4">
    <source>
        <dbReference type="ARBA" id="ARBA00022679"/>
    </source>
</evidence>